<dbReference type="Proteomes" id="UP001642464">
    <property type="component" value="Unassembled WGS sequence"/>
</dbReference>
<name>A0ABP0HJ74_9DINO</name>
<feature type="region of interest" description="Disordered" evidence="1">
    <location>
        <begin position="131"/>
        <end position="178"/>
    </location>
</feature>
<dbReference type="PROSITE" id="PS50076">
    <property type="entry name" value="DNAJ_2"/>
    <property type="match status" value="1"/>
</dbReference>
<gene>
    <name evidence="3" type="ORF">SCF082_LOCUS1860</name>
</gene>
<comment type="caution">
    <text evidence="3">The sequence shown here is derived from an EMBL/GenBank/DDBJ whole genome shotgun (WGS) entry which is preliminary data.</text>
</comment>
<sequence length="250" mass="28316">EEVKKAYKKLALKYHPDRHANESPQVQKEAEQKFKEVSNAYNDITKGGGAGGFGSQGFGSQGFGSQGFGGGGNPYGSYQQVDPEELFREMFRDENVANLFRNMGAQGGAQRVHIDPRMMNHFAEMFRQGASEYAHQQQRQQQNHQDQGQQGRSRQQRARPARDQNRVPVSRMQESSTIQMPDGRILRRTRYTTQYSDGTVEEEIEILKAVFVTSFLILRESIANFFRRSAQRVANAVRSLLGGSGPPRRR</sequence>
<keyword evidence="4" id="KW-1185">Reference proteome</keyword>
<dbReference type="Gene3D" id="1.10.287.110">
    <property type="entry name" value="DnaJ domain"/>
    <property type="match status" value="1"/>
</dbReference>
<dbReference type="InterPro" id="IPR050817">
    <property type="entry name" value="DjlA_DnaK_co-chaperone"/>
</dbReference>
<dbReference type="InterPro" id="IPR001623">
    <property type="entry name" value="DnaJ_domain"/>
</dbReference>
<dbReference type="SMART" id="SM00271">
    <property type="entry name" value="DnaJ"/>
    <property type="match status" value="1"/>
</dbReference>
<evidence type="ECO:0000313" key="3">
    <source>
        <dbReference type="EMBL" id="CAK8989556.1"/>
    </source>
</evidence>
<proteinExistence type="predicted"/>
<feature type="region of interest" description="Disordered" evidence="1">
    <location>
        <begin position="13"/>
        <end position="32"/>
    </location>
</feature>
<evidence type="ECO:0000259" key="2">
    <source>
        <dbReference type="PROSITE" id="PS50076"/>
    </source>
</evidence>
<dbReference type="SUPFAM" id="SSF46565">
    <property type="entry name" value="Chaperone J-domain"/>
    <property type="match status" value="1"/>
</dbReference>
<reference evidence="3 4" key="1">
    <citation type="submission" date="2024-02" db="EMBL/GenBank/DDBJ databases">
        <authorList>
            <person name="Chen Y."/>
            <person name="Shah S."/>
            <person name="Dougan E. K."/>
            <person name="Thang M."/>
            <person name="Chan C."/>
        </authorList>
    </citation>
    <scope>NUCLEOTIDE SEQUENCE [LARGE SCALE GENOMIC DNA]</scope>
</reference>
<dbReference type="PANTHER" id="PTHR24074">
    <property type="entry name" value="CO-CHAPERONE PROTEIN DJLA"/>
    <property type="match status" value="1"/>
</dbReference>
<dbReference type="InterPro" id="IPR036869">
    <property type="entry name" value="J_dom_sf"/>
</dbReference>
<dbReference type="PRINTS" id="PR00625">
    <property type="entry name" value="JDOMAIN"/>
</dbReference>
<accession>A0ABP0HJ74</accession>
<dbReference type="Pfam" id="PF00226">
    <property type="entry name" value="DnaJ"/>
    <property type="match status" value="1"/>
</dbReference>
<evidence type="ECO:0000313" key="4">
    <source>
        <dbReference type="Proteomes" id="UP001642464"/>
    </source>
</evidence>
<dbReference type="EMBL" id="CAXAMM010000908">
    <property type="protein sequence ID" value="CAK8989556.1"/>
    <property type="molecule type" value="Genomic_DNA"/>
</dbReference>
<feature type="non-terminal residue" evidence="3">
    <location>
        <position position="1"/>
    </location>
</feature>
<evidence type="ECO:0000256" key="1">
    <source>
        <dbReference type="SAM" id="MobiDB-lite"/>
    </source>
</evidence>
<organism evidence="3 4">
    <name type="scientific">Durusdinium trenchii</name>
    <dbReference type="NCBI Taxonomy" id="1381693"/>
    <lineage>
        <taxon>Eukaryota</taxon>
        <taxon>Sar</taxon>
        <taxon>Alveolata</taxon>
        <taxon>Dinophyceae</taxon>
        <taxon>Suessiales</taxon>
        <taxon>Symbiodiniaceae</taxon>
        <taxon>Durusdinium</taxon>
    </lineage>
</organism>
<feature type="compositionally biased region" description="Low complexity" evidence="1">
    <location>
        <begin position="135"/>
        <end position="153"/>
    </location>
</feature>
<feature type="domain" description="J" evidence="2">
    <location>
        <begin position="1"/>
        <end position="49"/>
    </location>
</feature>
<protein>
    <submittedName>
        <fullName evidence="3">Chaperone protein DnaJ</fullName>
    </submittedName>
</protein>